<dbReference type="PANTHER" id="PTHR31313:SF78">
    <property type="entry name" value="TRANSCRIPTION FACTOR DOMAIN-CONTAINING PROTEIN"/>
    <property type="match status" value="1"/>
</dbReference>
<feature type="compositionally biased region" description="Acidic residues" evidence="7">
    <location>
        <begin position="335"/>
        <end position="345"/>
    </location>
</feature>
<keyword evidence="2" id="KW-0862">Zinc</keyword>
<evidence type="ECO:0000256" key="4">
    <source>
        <dbReference type="ARBA" id="ARBA00023125"/>
    </source>
</evidence>
<evidence type="ECO:0000313" key="8">
    <source>
        <dbReference type="EMBL" id="KAK0533425.1"/>
    </source>
</evidence>
<dbReference type="GO" id="GO:0008270">
    <property type="term" value="F:zinc ion binding"/>
    <property type="evidence" value="ECO:0007669"/>
    <property type="project" value="InterPro"/>
</dbReference>
<feature type="compositionally biased region" description="Low complexity" evidence="7">
    <location>
        <begin position="574"/>
        <end position="587"/>
    </location>
</feature>
<feature type="region of interest" description="Disordered" evidence="7">
    <location>
        <begin position="571"/>
        <end position="592"/>
    </location>
</feature>
<feature type="region of interest" description="Disordered" evidence="7">
    <location>
        <begin position="609"/>
        <end position="628"/>
    </location>
</feature>
<evidence type="ECO:0000256" key="2">
    <source>
        <dbReference type="ARBA" id="ARBA00022833"/>
    </source>
</evidence>
<keyword evidence="1" id="KW-0479">Metal-binding</keyword>
<evidence type="ECO:0000256" key="7">
    <source>
        <dbReference type="SAM" id="MobiDB-lite"/>
    </source>
</evidence>
<dbReference type="InterPro" id="IPR036864">
    <property type="entry name" value="Zn2-C6_fun-type_DNA-bd_sf"/>
</dbReference>
<name>A0AAN6JLR1_9BASI</name>
<evidence type="ECO:0000256" key="5">
    <source>
        <dbReference type="ARBA" id="ARBA00023163"/>
    </source>
</evidence>
<feature type="compositionally biased region" description="Low complexity" evidence="7">
    <location>
        <begin position="614"/>
        <end position="628"/>
    </location>
</feature>
<feature type="compositionally biased region" description="Low complexity" evidence="7">
    <location>
        <begin position="140"/>
        <end position="158"/>
    </location>
</feature>
<feature type="region of interest" description="Disordered" evidence="7">
    <location>
        <begin position="311"/>
        <end position="416"/>
    </location>
</feature>
<feature type="compositionally biased region" description="Polar residues" evidence="7">
    <location>
        <begin position="53"/>
        <end position="70"/>
    </location>
</feature>
<keyword evidence="5" id="KW-0804">Transcription</keyword>
<dbReference type="Gene3D" id="4.10.240.10">
    <property type="entry name" value="Zn(2)-C6 fungal-type DNA-binding domain"/>
    <property type="match status" value="1"/>
</dbReference>
<keyword evidence="4" id="KW-0238">DNA-binding</keyword>
<dbReference type="EMBL" id="JAPDMQ010000137">
    <property type="protein sequence ID" value="KAK0533425.1"/>
    <property type="molecule type" value="Genomic_DNA"/>
</dbReference>
<dbReference type="AlphaFoldDB" id="A0AAN6JLR1"/>
<comment type="caution">
    <text evidence="8">The sequence shown here is derived from an EMBL/GenBank/DDBJ whole genome shotgun (WGS) entry which is preliminary data.</text>
</comment>
<evidence type="ECO:0008006" key="10">
    <source>
        <dbReference type="Google" id="ProtNLM"/>
    </source>
</evidence>
<feature type="compositionally biased region" description="Polar residues" evidence="7">
    <location>
        <begin position="1"/>
        <end position="12"/>
    </location>
</feature>
<evidence type="ECO:0000256" key="1">
    <source>
        <dbReference type="ARBA" id="ARBA00022723"/>
    </source>
</evidence>
<dbReference type="InterPro" id="IPR051615">
    <property type="entry name" value="Transcr_Regulatory_Elem"/>
</dbReference>
<keyword evidence="6" id="KW-0539">Nucleus</keyword>
<feature type="compositionally biased region" description="Low complexity" evidence="7">
    <location>
        <begin position="315"/>
        <end position="334"/>
    </location>
</feature>
<keyword evidence="9" id="KW-1185">Reference proteome</keyword>
<evidence type="ECO:0000256" key="6">
    <source>
        <dbReference type="ARBA" id="ARBA00023242"/>
    </source>
</evidence>
<reference evidence="8" key="1">
    <citation type="journal article" date="2023" name="PhytoFront">
        <title>Draft Genome Resources of Seven Strains of Tilletia horrida, Causal Agent of Kernel Smut of Rice.</title>
        <authorList>
            <person name="Khanal S."/>
            <person name="Antony Babu S."/>
            <person name="Zhou X.G."/>
        </authorList>
    </citation>
    <scope>NUCLEOTIDE SEQUENCE</scope>
    <source>
        <strain evidence="8">TX3</strain>
    </source>
</reference>
<dbReference type="GO" id="GO:0003677">
    <property type="term" value="F:DNA binding"/>
    <property type="evidence" value="ECO:0007669"/>
    <property type="project" value="UniProtKB-KW"/>
</dbReference>
<feature type="region of interest" description="Disordered" evidence="7">
    <location>
        <begin position="1"/>
        <end position="70"/>
    </location>
</feature>
<organism evidence="8 9">
    <name type="scientific">Tilletia horrida</name>
    <dbReference type="NCBI Taxonomy" id="155126"/>
    <lineage>
        <taxon>Eukaryota</taxon>
        <taxon>Fungi</taxon>
        <taxon>Dikarya</taxon>
        <taxon>Basidiomycota</taxon>
        <taxon>Ustilaginomycotina</taxon>
        <taxon>Exobasidiomycetes</taxon>
        <taxon>Tilletiales</taxon>
        <taxon>Tilletiaceae</taxon>
        <taxon>Tilletia</taxon>
    </lineage>
</organism>
<dbReference type="GO" id="GO:0000981">
    <property type="term" value="F:DNA-binding transcription factor activity, RNA polymerase II-specific"/>
    <property type="evidence" value="ECO:0007669"/>
    <property type="project" value="InterPro"/>
</dbReference>
<feature type="compositionally biased region" description="Polar residues" evidence="7">
    <location>
        <begin position="352"/>
        <end position="362"/>
    </location>
</feature>
<keyword evidence="3" id="KW-0805">Transcription regulation</keyword>
<evidence type="ECO:0000313" key="9">
    <source>
        <dbReference type="Proteomes" id="UP001176521"/>
    </source>
</evidence>
<gene>
    <name evidence="8" type="ORF">OC842_002966</name>
</gene>
<proteinExistence type="predicted"/>
<accession>A0AAN6JLR1</accession>
<evidence type="ECO:0000256" key="3">
    <source>
        <dbReference type="ARBA" id="ARBA00023015"/>
    </source>
</evidence>
<feature type="region of interest" description="Disordered" evidence="7">
    <location>
        <begin position="122"/>
        <end position="158"/>
    </location>
</feature>
<sequence>MFGPTAAQTQAQPLPFSNGIPGSVGNDAYRHGSHDYGVSNPNSFDPSMPAGSPFTSSCRPATSSLDYSGTQTSWATPIPFVLPHPHSTPSTDPPHRLLQTEDDIGSVFSTPAAPSYTHLPFAPGHKSQLSTPDTHVKNPAATGTGTSTGTAAAAHPRLAKAARPVEVDICHKSKSSGVSSSSKKRNTKCKCEPDPHNPSSCSQCSLLAQECTYNDQSKKRGPPKGYIEAIETRLHHMENVLYELMCSQEPDGRTILERLVGRKVMEDIWSGKITLRKQHDPERRSTARASSGGKWKHSWWAAPLDAEAMKGALTQSQAAPAQSSTANLASASSDASEEADADIVEADGAVSECTSPSTTAMSSPHGRDAGPTLAAGETNVPATPGLGDRHGWSISPESSLMPQSLRAPDSAPSVASVPNGQIWDQALVHGTPVLLEGSVLDSLPGPGGDGSPVKAAAAAAAAPAANCASEHIGMGSHSANSSFDASWTLGNGQVSADPFAPAAFPQQTRQDATAWMSQFRFGTAEAAYYLPTLKRKREHAFDSNANEAPSYGWSTQGGWCAQGPVTKVTRFLDSGSTNNNNENSANSMPAQASGLVRAHTHKTLDGSGASMLTQQQQQQQQDKSATLAAAPTSASAAAAGLMSVGNLSCAAPGPNSSFAAASGLALPTGRQHALSETRTSDSAK</sequence>
<protein>
    <recommendedName>
        <fullName evidence="10">Zn(2)-C6 fungal-type domain-containing protein</fullName>
    </recommendedName>
</protein>
<dbReference type="PANTHER" id="PTHR31313">
    <property type="entry name" value="TY1 ENHANCER ACTIVATOR"/>
    <property type="match status" value="1"/>
</dbReference>
<dbReference type="Proteomes" id="UP001176521">
    <property type="component" value="Unassembled WGS sequence"/>
</dbReference>